<feature type="signal peptide" evidence="1">
    <location>
        <begin position="1"/>
        <end position="24"/>
    </location>
</feature>
<comment type="caution">
    <text evidence="2">The sequence shown here is derived from an EMBL/GenBank/DDBJ whole genome shotgun (WGS) entry which is preliminary data.</text>
</comment>
<keyword evidence="1" id="KW-0732">Signal</keyword>
<proteinExistence type="predicted"/>
<evidence type="ECO:0000256" key="1">
    <source>
        <dbReference type="SAM" id="SignalP"/>
    </source>
</evidence>
<reference evidence="2 3" key="1">
    <citation type="submission" date="2023-03" db="EMBL/GenBank/DDBJ databases">
        <title>High-quality genome of Scylla paramamosain provides insights in environmental adaptation.</title>
        <authorList>
            <person name="Zhang L."/>
        </authorList>
    </citation>
    <scope>NUCLEOTIDE SEQUENCE [LARGE SCALE GENOMIC DNA]</scope>
    <source>
        <strain evidence="2">LZ_2023a</strain>
        <tissue evidence="2">Muscle</tissue>
    </source>
</reference>
<dbReference type="AlphaFoldDB" id="A0AAW0SDZ6"/>
<gene>
    <name evidence="2" type="ORF">O3P69_018352</name>
</gene>
<organism evidence="2 3">
    <name type="scientific">Scylla paramamosain</name>
    <name type="common">Mud crab</name>
    <dbReference type="NCBI Taxonomy" id="85552"/>
    <lineage>
        <taxon>Eukaryota</taxon>
        <taxon>Metazoa</taxon>
        <taxon>Ecdysozoa</taxon>
        <taxon>Arthropoda</taxon>
        <taxon>Crustacea</taxon>
        <taxon>Multicrustacea</taxon>
        <taxon>Malacostraca</taxon>
        <taxon>Eumalacostraca</taxon>
        <taxon>Eucarida</taxon>
        <taxon>Decapoda</taxon>
        <taxon>Pleocyemata</taxon>
        <taxon>Brachyura</taxon>
        <taxon>Eubrachyura</taxon>
        <taxon>Portunoidea</taxon>
        <taxon>Portunidae</taxon>
        <taxon>Portuninae</taxon>
        <taxon>Scylla</taxon>
    </lineage>
</organism>
<keyword evidence="3" id="KW-1185">Reference proteome</keyword>
<evidence type="ECO:0008006" key="4">
    <source>
        <dbReference type="Google" id="ProtNLM"/>
    </source>
</evidence>
<sequence length="170" mass="18044">MSASPENGACPSLCWLLASHFSLGGCFIVPSSTCRRLKVFAETVRVAVVSGGGGGGGGDDDDDDDDDDDNVWRGERVFAISLSFPFSVIPLSLPPPRVLLLALVRFSSPHATTVPVDAAVNFIVTCRTSLQSSPLHSHMRRCHGTLAPYSHNCCCLLSCNRRVSGVVIVA</sequence>
<name>A0AAW0SDZ6_SCYPA</name>
<dbReference type="Proteomes" id="UP001487740">
    <property type="component" value="Unassembled WGS sequence"/>
</dbReference>
<dbReference type="EMBL" id="JARAKH010001127">
    <property type="protein sequence ID" value="KAK8373513.1"/>
    <property type="molecule type" value="Genomic_DNA"/>
</dbReference>
<evidence type="ECO:0000313" key="2">
    <source>
        <dbReference type="EMBL" id="KAK8373513.1"/>
    </source>
</evidence>
<protein>
    <recommendedName>
        <fullName evidence="4">Secreted protein</fullName>
    </recommendedName>
</protein>
<evidence type="ECO:0000313" key="3">
    <source>
        <dbReference type="Proteomes" id="UP001487740"/>
    </source>
</evidence>
<accession>A0AAW0SDZ6</accession>
<feature type="chain" id="PRO_5043474801" description="Secreted protein" evidence="1">
    <location>
        <begin position="25"/>
        <end position="170"/>
    </location>
</feature>